<comment type="similarity">
    <text evidence="1 2">Belongs to the small heat shock protein (HSP20) family.</text>
</comment>
<dbReference type="EMBL" id="PVLQ01000005">
    <property type="protein sequence ID" value="PRD67134.1"/>
    <property type="molecule type" value="Genomic_DNA"/>
</dbReference>
<comment type="caution">
    <text evidence="4">The sequence shown here is derived from an EMBL/GenBank/DDBJ whole genome shotgun (WGS) entry which is preliminary data.</text>
</comment>
<dbReference type="CDD" id="cd06464">
    <property type="entry name" value="ACD_sHsps-like"/>
    <property type="match status" value="1"/>
</dbReference>
<dbReference type="InterPro" id="IPR031107">
    <property type="entry name" value="Small_HSP"/>
</dbReference>
<protein>
    <submittedName>
        <fullName evidence="4">Heat-shock protein Hsp20</fullName>
    </submittedName>
</protein>
<sequence>MNSLMTRGNPFDDLFKDLMSPGFFIRPLHGDPLPQSIKVDVKESDGAYTVQAELPGVAKEDIQVTVEGNVVTLRAEVKQQDSQTADEKTLRSERYFGSVERSFQLPADIDNSQAKAKFDNGVLSLTLPKRQGSSSGHRLEID</sequence>
<dbReference type="InterPro" id="IPR002068">
    <property type="entry name" value="A-crystallin/Hsp20_dom"/>
</dbReference>
<evidence type="ECO:0000256" key="2">
    <source>
        <dbReference type="RuleBase" id="RU003616"/>
    </source>
</evidence>
<dbReference type="AlphaFoldDB" id="A0A2S9K9P3"/>
<evidence type="ECO:0000313" key="5">
    <source>
        <dbReference type="Proteomes" id="UP000238589"/>
    </source>
</evidence>
<name>A0A2S9K9P3_9BURK</name>
<keyword evidence="5" id="KW-1185">Reference proteome</keyword>
<dbReference type="Gene3D" id="2.60.40.790">
    <property type="match status" value="1"/>
</dbReference>
<dbReference type="OrthoDB" id="9808910at2"/>
<dbReference type="PANTHER" id="PTHR11527">
    <property type="entry name" value="HEAT-SHOCK PROTEIN 20 FAMILY MEMBER"/>
    <property type="match status" value="1"/>
</dbReference>
<dbReference type="RefSeq" id="WP_105746656.1">
    <property type="nucleotide sequence ID" value="NZ_PVLQ01000005.1"/>
</dbReference>
<organism evidence="4 5">
    <name type="scientific">Malikia granosa</name>
    <dbReference type="NCBI Taxonomy" id="263067"/>
    <lineage>
        <taxon>Bacteria</taxon>
        <taxon>Pseudomonadati</taxon>
        <taxon>Pseudomonadota</taxon>
        <taxon>Betaproteobacteria</taxon>
        <taxon>Burkholderiales</taxon>
        <taxon>Comamonadaceae</taxon>
        <taxon>Malikia</taxon>
    </lineage>
</organism>
<gene>
    <name evidence="4" type="ORF">C6P64_00605</name>
</gene>
<dbReference type="SUPFAM" id="SSF49764">
    <property type="entry name" value="HSP20-like chaperones"/>
    <property type="match status" value="1"/>
</dbReference>
<dbReference type="PROSITE" id="PS01031">
    <property type="entry name" value="SHSP"/>
    <property type="match status" value="1"/>
</dbReference>
<proteinExistence type="inferred from homology"/>
<dbReference type="Pfam" id="PF00011">
    <property type="entry name" value="HSP20"/>
    <property type="match status" value="1"/>
</dbReference>
<evidence type="ECO:0000313" key="4">
    <source>
        <dbReference type="EMBL" id="PRD67134.1"/>
    </source>
</evidence>
<dbReference type="Proteomes" id="UP000238589">
    <property type="component" value="Unassembled WGS sequence"/>
</dbReference>
<evidence type="ECO:0000259" key="3">
    <source>
        <dbReference type="PROSITE" id="PS01031"/>
    </source>
</evidence>
<reference evidence="4 5" key="1">
    <citation type="submission" date="2018-03" db="EMBL/GenBank/DDBJ databases">
        <title>Comparative genomics illustrates the genes involved in a hyperalkaliphilic mechanisms of Serpentinomonas isolated from highly-alkaline calcium-rich serpentinized springs.</title>
        <authorList>
            <person name="Suzuki S."/>
            <person name="Ishii S."/>
            <person name="Walworth N."/>
            <person name="Bird L."/>
            <person name="Kuenen J.G."/>
            <person name="Nealson K.H."/>
        </authorList>
    </citation>
    <scope>NUCLEOTIDE SEQUENCE [LARGE SCALE GENOMIC DNA]</scope>
    <source>
        <strain evidence="4 5">P1</strain>
    </source>
</reference>
<accession>A0A2S9K9P3</accession>
<evidence type="ECO:0000256" key="1">
    <source>
        <dbReference type="PROSITE-ProRule" id="PRU00285"/>
    </source>
</evidence>
<dbReference type="InterPro" id="IPR008978">
    <property type="entry name" value="HSP20-like_chaperone"/>
</dbReference>
<feature type="domain" description="SHSP" evidence="3">
    <location>
        <begin position="30"/>
        <end position="142"/>
    </location>
</feature>